<keyword evidence="4" id="KW-1185">Reference proteome</keyword>
<proteinExistence type="predicted"/>
<dbReference type="Proteomes" id="UP001575181">
    <property type="component" value="Unassembled WGS sequence"/>
</dbReference>
<dbReference type="InterPro" id="IPR007372">
    <property type="entry name" value="Lipid/polyisoprenoid-bd_YceI"/>
</dbReference>
<dbReference type="Gene3D" id="2.40.128.110">
    <property type="entry name" value="Lipid/polyisoprenoid-binding, YceI-like"/>
    <property type="match status" value="1"/>
</dbReference>
<comment type="caution">
    <text evidence="3">The sequence shown here is derived from an EMBL/GenBank/DDBJ whole genome shotgun (WGS) entry which is preliminary data.</text>
</comment>
<dbReference type="InterPro" id="IPR036761">
    <property type="entry name" value="TTHA0802/YceI-like_sf"/>
</dbReference>
<evidence type="ECO:0000256" key="1">
    <source>
        <dbReference type="SAM" id="SignalP"/>
    </source>
</evidence>
<keyword evidence="1" id="KW-0732">Signal</keyword>
<reference evidence="3 4" key="1">
    <citation type="submission" date="2024-08" db="EMBL/GenBank/DDBJ databases">
        <title>Whole-genome sequencing of halo(alkali)philic microorganisms from hypersaline lakes.</title>
        <authorList>
            <person name="Sorokin D.Y."/>
            <person name="Merkel A.Y."/>
            <person name="Messina E."/>
            <person name="Yakimov M."/>
        </authorList>
    </citation>
    <scope>NUCLEOTIDE SEQUENCE [LARGE SCALE GENOMIC DNA]</scope>
    <source>
        <strain evidence="3 4">Cl-TMA</strain>
    </source>
</reference>
<organism evidence="3 4">
    <name type="scientific">Thiohalorhabdus methylotrophus</name>
    <dbReference type="NCBI Taxonomy" id="3242694"/>
    <lineage>
        <taxon>Bacteria</taxon>
        <taxon>Pseudomonadati</taxon>
        <taxon>Pseudomonadota</taxon>
        <taxon>Gammaproteobacteria</taxon>
        <taxon>Thiohalorhabdales</taxon>
        <taxon>Thiohalorhabdaceae</taxon>
        <taxon>Thiohalorhabdus</taxon>
    </lineage>
</organism>
<dbReference type="PANTHER" id="PTHR34406">
    <property type="entry name" value="PROTEIN YCEI"/>
    <property type="match status" value="1"/>
</dbReference>
<dbReference type="RefSeq" id="WP_373654762.1">
    <property type="nucleotide sequence ID" value="NZ_JBGUAW010000002.1"/>
</dbReference>
<dbReference type="SMART" id="SM00867">
    <property type="entry name" value="YceI"/>
    <property type="match status" value="1"/>
</dbReference>
<evidence type="ECO:0000313" key="4">
    <source>
        <dbReference type="Proteomes" id="UP001575181"/>
    </source>
</evidence>
<sequence>MKRLILTFTLLTLSFPAMAAWQLDAQRSSLFFVSTKKNTVAETHHFDDISGKYEQGQARLAIDLASVETNIDIRNERMQEHLFEVGDFATALVTVEVPEQRVADLAPGDNLILDTTATLSLHGSEKPVDTVLSVTRLADDTIQVANLRPVIINAGDFGLARGVEKLREIAGLPSISPAVPAQFTLYYTKR</sequence>
<name>A0ABV4TTM8_9GAMM</name>
<feature type="domain" description="Lipid/polyisoprenoid-binding YceI-like" evidence="2">
    <location>
        <begin position="20"/>
        <end position="188"/>
    </location>
</feature>
<accession>A0ABV4TTM8</accession>
<dbReference type="InterPro" id="IPR027016">
    <property type="entry name" value="UCP029811"/>
</dbReference>
<dbReference type="SUPFAM" id="SSF101874">
    <property type="entry name" value="YceI-like"/>
    <property type="match status" value="1"/>
</dbReference>
<feature type="signal peptide" evidence="1">
    <location>
        <begin position="1"/>
        <end position="19"/>
    </location>
</feature>
<dbReference type="PIRSF" id="PIRSF029811">
    <property type="entry name" value="UCP029811"/>
    <property type="match status" value="1"/>
</dbReference>
<evidence type="ECO:0000259" key="2">
    <source>
        <dbReference type="SMART" id="SM00867"/>
    </source>
</evidence>
<evidence type="ECO:0000313" key="3">
    <source>
        <dbReference type="EMBL" id="MFA9459984.1"/>
    </source>
</evidence>
<dbReference type="PANTHER" id="PTHR34406:SF1">
    <property type="entry name" value="PROTEIN YCEI"/>
    <property type="match status" value="1"/>
</dbReference>
<protein>
    <submittedName>
        <fullName evidence="3">YceI family protein</fullName>
    </submittedName>
</protein>
<dbReference type="Pfam" id="PF04264">
    <property type="entry name" value="YceI"/>
    <property type="match status" value="1"/>
</dbReference>
<gene>
    <name evidence="3" type="ORF">ACERLL_04005</name>
</gene>
<dbReference type="EMBL" id="JBGUAW010000002">
    <property type="protein sequence ID" value="MFA9459984.1"/>
    <property type="molecule type" value="Genomic_DNA"/>
</dbReference>
<feature type="chain" id="PRO_5046397383" evidence="1">
    <location>
        <begin position="20"/>
        <end position="190"/>
    </location>
</feature>